<dbReference type="InterPro" id="IPR011877">
    <property type="entry name" value="Ribokinase"/>
</dbReference>
<feature type="domain" description="Carbohydrate kinase PfkB" evidence="3">
    <location>
        <begin position="9"/>
        <end position="364"/>
    </location>
</feature>
<accession>A0A8H4JEU3</accession>
<organism evidence="4 5">
    <name type="scientific">Fusarium acutatum</name>
    <dbReference type="NCBI Taxonomy" id="78861"/>
    <lineage>
        <taxon>Eukaryota</taxon>
        <taxon>Fungi</taxon>
        <taxon>Dikarya</taxon>
        <taxon>Ascomycota</taxon>
        <taxon>Pezizomycotina</taxon>
        <taxon>Sordariomycetes</taxon>
        <taxon>Hypocreomycetidae</taxon>
        <taxon>Hypocreales</taxon>
        <taxon>Nectriaceae</taxon>
        <taxon>Fusarium</taxon>
        <taxon>Fusarium fujikuroi species complex</taxon>
    </lineage>
</organism>
<proteinExistence type="predicted"/>
<keyword evidence="1" id="KW-0808">Transferase</keyword>
<dbReference type="GO" id="GO:0004747">
    <property type="term" value="F:ribokinase activity"/>
    <property type="evidence" value="ECO:0007669"/>
    <property type="project" value="InterPro"/>
</dbReference>
<evidence type="ECO:0000313" key="4">
    <source>
        <dbReference type="EMBL" id="KAF4423109.1"/>
    </source>
</evidence>
<dbReference type="Gene3D" id="3.40.1190.20">
    <property type="match status" value="1"/>
</dbReference>
<evidence type="ECO:0000256" key="1">
    <source>
        <dbReference type="ARBA" id="ARBA00022679"/>
    </source>
</evidence>
<dbReference type="AlphaFoldDB" id="A0A8H4JEU3"/>
<dbReference type="InterPro" id="IPR029056">
    <property type="entry name" value="Ribokinase-like"/>
</dbReference>
<protein>
    <submittedName>
        <fullName evidence="4">Ribokinase</fullName>
    </submittedName>
</protein>
<dbReference type="InterPro" id="IPR011611">
    <property type="entry name" value="PfkB_dom"/>
</dbReference>
<sequence>MSESQSCVKVVGSMNWDIINRVESHYDGRQHASFLDDPSIDPCPGGHGVNQAIAVYRASHQNPFDSCSLPKTSERPESVQVYMIGMIGEDGDNRGEKIKNALAENGVRVDGVRSARNIRNGYAHIYVDIQGTPRIQNAPSANLHLTWDVVKEELEKTPRADLILVQLEIPRETVEGTIDYANKNQIPIIFNSAPVPANASSLYRDPLLYQVDHLILNHHCVEAICITRAPKSESRLDDGMTSVPNIQKLYSQYCDHFHRLGARCVVITLGHRGVLASYMEPPDAHGNRGQRSFFYPAKKQKQEVVDETGASDAFIGAYAVEVLRQMKTPANSGLNPIDFDLDIGTAIEHGIKAGSLTTESFGSFPAIPWREQWIGPEIKWLSANPFVLH</sequence>
<dbReference type="CDD" id="cd01174">
    <property type="entry name" value="ribokinase"/>
    <property type="match status" value="1"/>
</dbReference>
<dbReference type="EMBL" id="JAADJF010000337">
    <property type="protein sequence ID" value="KAF4423109.1"/>
    <property type="molecule type" value="Genomic_DNA"/>
</dbReference>
<dbReference type="OrthoDB" id="415590at2759"/>
<comment type="caution">
    <text evidence="4">The sequence shown here is derived from an EMBL/GenBank/DDBJ whole genome shotgun (WGS) entry which is preliminary data.</text>
</comment>
<evidence type="ECO:0000313" key="5">
    <source>
        <dbReference type="Proteomes" id="UP000536711"/>
    </source>
</evidence>
<evidence type="ECO:0000259" key="3">
    <source>
        <dbReference type="Pfam" id="PF00294"/>
    </source>
</evidence>
<name>A0A8H4JEU3_9HYPO</name>
<reference evidence="4 5" key="1">
    <citation type="submission" date="2020-01" db="EMBL/GenBank/DDBJ databases">
        <title>Identification and distribution of gene clusters putatively required for synthesis of sphingolipid metabolism inhibitors in phylogenetically diverse species of the filamentous fungus Fusarium.</title>
        <authorList>
            <person name="Kim H.-S."/>
            <person name="Busman M."/>
            <person name="Brown D.W."/>
            <person name="Divon H."/>
            <person name="Uhlig S."/>
            <person name="Proctor R.H."/>
        </authorList>
    </citation>
    <scope>NUCLEOTIDE SEQUENCE [LARGE SCALE GENOMIC DNA]</scope>
    <source>
        <strain evidence="4 5">NRRL 13308</strain>
    </source>
</reference>
<dbReference type="PANTHER" id="PTHR10584:SF166">
    <property type="entry name" value="RIBOKINASE"/>
    <property type="match status" value="1"/>
</dbReference>
<keyword evidence="2 4" id="KW-0418">Kinase</keyword>
<keyword evidence="5" id="KW-1185">Reference proteome</keyword>
<dbReference type="PANTHER" id="PTHR10584">
    <property type="entry name" value="SUGAR KINASE"/>
    <property type="match status" value="1"/>
</dbReference>
<evidence type="ECO:0000256" key="2">
    <source>
        <dbReference type="ARBA" id="ARBA00022777"/>
    </source>
</evidence>
<dbReference type="Proteomes" id="UP000536711">
    <property type="component" value="Unassembled WGS sequence"/>
</dbReference>
<dbReference type="SUPFAM" id="SSF53613">
    <property type="entry name" value="Ribokinase-like"/>
    <property type="match status" value="1"/>
</dbReference>
<dbReference type="GO" id="GO:0006014">
    <property type="term" value="P:D-ribose metabolic process"/>
    <property type="evidence" value="ECO:0007669"/>
    <property type="project" value="InterPro"/>
</dbReference>
<dbReference type="Pfam" id="PF00294">
    <property type="entry name" value="PfkB"/>
    <property type="match status" value="1"/>
</dbReference>
<gene>
    <name evidence="4" type="ORF">FACUT_10577</name>
</gene>